<protein>
    <submittedName>
        <fullName evidence="3">Secreted protein</fullName>
    </submittedName>
</protein>
<evidence type="ECO:0000313" key="2">
    <source>
        <dbReference type="Proteomes" id="UP000274131"/>
    </source>
</evidence>
<keyword evidence="2" id="KW-1185">Reference proteome</keyword>
<proteinExistence type="predicted"/>
<name>A0A0N4V934_ENTVE</name>
<organism evidence="3">
    <name type="scientific">Enterobius vermicularis</name>
    <name type="common">Human pinworm</name>
    <dbReference type="NCBI Taxonomy" id="51028"/>
    <lineage>
        <taxon>Eukaryota</taxon>
        <taxon>Metazoa</taxon>
        <taxon>Ecdysozoa</taxon>
        <taxon>Nematoda</taxon>
        <taxon>Chromadorea</taxon>
        <taxon>Rhabditida</taxon>
        <taxon>Spirurina</taxon>
        <taxon>Oxyuridomorpha</taxon>
        <taxon>Oxyuroidea</taxon>
        <taxon>Oxyuridae</taxon>
        <taxon>Enterobius</taxon>
    </lineage>
</organism>
<gene>
    <name evidence="1" type="ORF">EVEC_LOCUS6456</name>
</gene>
<dbReference type="AlphaFoldDB" id="A0A0N4V934"/>
<dbReference type="WBParaSite" id="EVEC_0000690801-mRNA-1">
    <property type="protein sequence ID" value="EVEC_0000690801-mRNA-1"/>
    <property type="gene ID" value="EVEC_0000690801"/>
</dbReference>
<evidence type="ECO:0000313" key="3">
    <source>
        <dbReference type="WBParaSite" id="EVEC_0000690801-mRNA-1"/>
    </source>
</evidence>
<accession>A0A0N4V934</accession>
<dbReference type="EMBL" id="UXUI01008517">
    <property type="protein sequence ID" value="VDD91705.1"/>
    <property type="molecule type" value="Genomic_DNA"/>
</dbReference>
<dbReference type="Proteomes" id="UP000274131">
    <property type="component" value="Unassembled WGS sequence"/>
</dbReference>
<sequence length="82" mass="8368">MLKLFSGGLKKKQICVIVVDKLLAFFKLGFISANCWEKCKSNVAAAAAVAPAAGIGSVICDVAHVDADIADFAVAGDVGDGI</sequence>
<reference evidence="3" key="1">
    <citation type="submission" date="2017-02" db="UniProtKB">
        <authorList>
            <consortium name="WormBaseParasite"/>
        </authorList>
    </citation>
    <scope>IDENTIFICATION</scope>
</reference>
<reference evidence="1 2" key="2">
    <citation type="submission" date="2018-10" db="EMBL/GenBank/DDBJ databases">
        <authorList>
            <consortium name="Pathogen Informatics"/>
        </authorList>
    </citation>
    <scope>NUCLEOTIDE SEQUENCE [LARGE SCALE GENOMIC DNA]</scope>
</reference>
<evidence type="ECO:0000313" key="1">
    <source>
        <dbReference type="EMBL" id="VDD91705.1"/>
    </source>
</evidence>